<dbReference type="OrthoDB" id="5329664at2"/>
<evidence type="ECO:0000256" key="6">
    <source>
        <dbReference type="SAM" id="Phobius"/>
    </source>
</evidence>
<proteinExistence type="predicted"/>
<evidence type="ECO:0000313" key="9">
    <source>
        <dbReference type="EMBL" id="TLD96001.1"/>
    </source>
</evidence>
<feature type="transmembrane region" description="Helical" evidence="6">
    <location>
        <begin position="342"/>
        <end position="360"/>
    </location>
</feature>
<gene>
    <name evidence="8" type="ORF">DCO61_00525</name>
    <name evidence="9" type="ORF">LS64_000645</name>
</gene>
<reference evidence="9" key="3">
    <citation type="submission" date="2018-04" db="EMBL/GenBank/DDBJ databases">
        <authorList>
            <person name="Sheh A."/>
            <person name="Shen Z."/>
            <person name="Mannion A.J."/>
            <person name="Fox J.G."/>
        </authorList>
    </citation>
    <scope>NUCLEOTIDE SEQUENCE</scope>
    <source>
        <strain evidence="9">MIT 97-6194</strain>
    </source>
</reference>
<feature type="transmembrane region" description="Helical" evidence="6">
    <location>
        <begin position="432"/>
        <end position="450"/>
    </location>
</feature>
<evidence type="ECO:0000256" key="4">
    <source>
        <dbReference type="ARBA" id="ARBA00023136"/>
    </source>
</evidence>
<protein>
    <submittedName>
        <fullName evidence="9">FUSC family protein</fullName>
    </submittedName>
</protein>
<feature type="transmembrane region" description="Helical" evidence="6">
    <location>
        <begin position="45"/>
        <end position="66"/>
    </location>
</feature>
<feature type="transmembrane region" description="Helical" evidence="6">
    <location>
        <begin position="12"/>
        <end position="33"/>
    </location>
</feature>
<feature type="transmembrane region" description="Helical" evidence="6">
    <location>
        <begin position="128"/>
        <end position="150"/>
    </location>
</feature>
<dbReference type="AlphaFoldDB" id="A0A347VMH1"/>
<reference evidence="9 10" key="2">
    <citation type="journal article" date="2016" name="Infect. Immun.">
        <title>Helicobacter saguini, a Novel Helicobacter Isolated from Cotton-Top Tamarins with Ulcerative Colitis, Has Proinflammatory Properties and Induces Typhlocolitis and Dysplasia in Gnotobiotic IL-10-/- Mice.</title>
        <authorList>
            <person name="Shen Z."/>
            <person name="Mannion A."/>
            <person name="Whary M.T."/>
            <person name="Muthupalani S."/>
            <person name="Sheh A."/>
            <person name="Feng Y."/>
            <person name="Gong G."/>
            <person name="Vandamme P."/>
            <person name="Holcombe H.R."/>
            <person name="Paster B.J."/>
            <person name="Fox J.G."/>
        </authorList>
    </citation>
    <scope>NUCLEOTIDE SEQUENCE [LARGE SCALE GENOMIC DNA]</scope>
    <source>
        <strain evidence="9 10">MIT 97-6194</strain>
    </source>
</reference>
<feature type="transmembrane region" description="Helical" evidence="6">
    <location>
        <begin position="78"/>
        <end position="98"/>
    </location>
</feature>
<evidence type="ECO:0000256" key="3">
    <source>
        <dbReference type="ARBA" id="ARBA00022989"/>
    </source>
</evidence>
<evidence type="ECO:0000313" key="11">
    <source>
        <dbReference type="Proteomes" id="UP000477070"/>
    </source>
</evidence>
<organism evidence="9 10">
    <name type="scientific">Helicobacter saguini</name>
    <dbReference type="NCBI Taxonomy" id="1548018"/>
    <lineage>
        <taxon>Bacteria</taxon>
        <taxon>Pseudomonadati</taxon>
        <taxon>Campylobacterota</taxon>
        <taxon>Epsilonproteobacteria</taxon>
        <taxon>Campylobacterales</taxon>
        <taxon>Helicobacteraceae</taxon>
        <taxon>Helicobacter</taxon>
    </lineage>
</organism>
<dbReference type="GO" id="GO:0016020">
    <property type="term" value="C:membrane"/>
    <property type="evidence" value="ECO:0007669"/>
    <property type="project" value="UniProtKB-SubCell"/>
</dbReference>
<evidence type="ECO:0000259" key="7">
    <source>
        <dbReference type="Pfam" id="PF13515"/>
    </source>
</evidence>
<evidence type="ECO:0000256" key="1">
    <source>
        <dbReference type="ARBA" id="ARBA00004141"/>
    </source>
</evidence>
<evidence type="ECO:0000313" key="8">
    <source>
        <dbReference type="EMBL" id="MWV68555.1"/>
    </source>
</evidence>
<keyword evidence="4 6" id="KW-0472">Membrane</keyword>
<dbReference type="PANTHER" id="PTHR31086">
    <property type="entry name" value="ALUMINUM-ACTIVATED MALATE TRANSPORTER 10"/>
    <property type="match status" value="1"/>
</dbReference>
<keyword evidence="5" id="KW-0175">Coiled coil</keyword>
<accession>A0A347VMH1</accession>
<keyword evidence="2 6" id="KW-0812">Transmembrane</keyword>
<feature type="domain" description="Integral membrane bound transporter" evidence="7">
    <location>
        <begin position="353"/>
        <end position="475"/>
    </location>
</feature>
<keyword evidence="10" id="KW-1185">Reference proteome</keyword>
<keyword evidence="3 6" id="KW-1133">Transmembrane helix</keyword>
<dbReference type="EMBL" id="JRMP02000001">
    <property type="protein sequence ID" value="TLD96001.1"/>
    <property type="molecule type" value="Genomic_DNA"/>
</dbReference>
<dbReference type="Proteomes" id="UP000477070">
    <property type="component" value="Unassembled WGS sequence"/>
</dbReference>
<feature type="transmembrane region" description="Helical" evidence="6">
    <location>
        <begin position="462"/>
        <end position="480"/>
    </location>
</feature>
<evidence type="ECO:0000256" key="2">
    <source>
        <dbReference type="ARBA" id="ARBA00022692"/>
    </source>
</evidence>
<sequence length="741" mass="84451">MFAIAISVTLHYLIFGQGVLIWAIMTPMQVFFLNATLSQQADRKLHMLGFTCFSTIAVGLFSFLAKKALVDDTTPLDALYLSLPVLCLTFFVGMVRAYHLDTYRMFVPVVVNSLVAAVYVDSGIMLPIWQVMFVVFTSALIGTTIGFLLLNNPGNYGKYTQVYYPLVLKYLSNMLKNVDNPHEFTRYKSLTFNLMHNIKQTLHTKSSVYNDNYMIKNIKRAIFYIYRIEDIYMLVTLLPEYKIARDYPSLQSEILYNLNELSRIFAGKIPKLQRKIADSIIFLEFNSQKQDALANIIKILYSKLESFSRVGSNIDTTFNPPAQKSFKNIIKSFKTKDATFKFSVKYSLAIGLSLLIAMLLDINRGIWISMGIVSVVRPSVGGMQKIGKEYVIATFFGIMVGIFLAVFANAIVFYSLFAVLLFFVVYLRGFPFWLWSGFMMCVFVMMYSALYDDFLVYVFDRLIDIGLGVIFGVLIFTKIWPRFSHDNLKPLISKELKGLSGILGILLDFIESKRILRTQEIQASHAELLHSIEELKNTLRDSKAEKKGAQNQIVVYGFELIDIMQSVIIKVNELSLLFGTSFKSQDSINSLDSKDSSKDCIESKTQDSKDSVFLESKSQDSINSLDSKDSSKDCIESKLQDSKDSVFIESKLQDSIPPLDSKKDSIESNAELEINDLKLLQVRFNAINDLINDTTHYFRFNKDALLSDKNTYFYKLISEIFTKQNTLYNLLNENHITALSE</sequence>
<dbReference type="Proteomes" id="UP000029714">
    <property type="component" value="Unassembled WGS sequence"/>
</dbReference>
<reference evidence="9 10" key="1">
    <citation type="journal article" date="2014" name="Genome Announc.">
        <title>Draft genome sequences of eight enterohepatic helicobacter species isolated from both laboratory and wild rodents.</title>
        <authorList>
            <person name="Sheh A."/>
            <person name="Shen Z."/>
            <person name="Fox J.G."/>
        </authorList>
    </citation>
    <scope>NUCLEOTIDE SEQUENCE [LARGE SCALE GENOMIC DNA]</scope>
    <source>
        <strain evidence="9 10">MIT 97-6194</strain>
    </source>
</reference>
<evidence type="ECO:0000256" key="5">
    <source>
        <dbReference type="SAM" id="Coils"/>
    </source>
</evidence>
<feature type="transmembrane region" description="Helical" evidence="6">
    <location>
        <begin position="395"/>
        <end position="426"/>
    </location>
</feature>
<feature type="coiled-coil region" evidence="5">
    <location>
        <begin position="525"/>
        <end position="552"/>
    </location>
</feature>
<dbReference type="Pfam" id="PF13515">
    <property type="entry name" value="FUSC_2"/>
    <property type="match status" value="1"/>
</dbReference>
<comment type="caution">
    <text evidence="9">The sequence shown here is derived from an EMBL/GenBank/DDBJ whole genome shotgun (WGS) entry which is preliminary data.</text>
</comment>
<dbReference type="EMBL" id="QBIU01000001">
    <property type="protein sequence ID" value="MWV68555.1"/>
    <property type="molecule type" value="Genomic_DNA"/>
</dbReference>
<comment type="subcellular location">
    <subcellularLocation>
        <location evidence="1">Membrane</location>
        <topology evidence="1">Multi-pass membrane protein</topology>
    </subcellularLocation>
</comment>
<evidence type="ECO:0000313" key="10">
    <source>
        <dbReference type="Proteomes" id="UP000029714"/>
    </source>
</evidence>
<name>A0A347VMH1_9HELI</name>
<dbReference type="InterPro" id="IPR049453">
    <property type="entry name" value="Memb_transporter_dom"/>
</dbReference>
<reference evidence="8 11" key="4">
    <citation type="submission" date="2019-12" db="EMBL/GenBank/DDBJ databases">
        <title>Multi-Generational Helicobacter saguini Isolates.</title>
        <authorList>
            <person name="Mannion A."/>
            <person name="Shen Z."/>
            <person name="Fox J.G."/>
        </authorList>
    </citation>
    <scope>NUCLEOTIDE SEQUENCE [LARGE SCALE GENOMIC DNA]</scope>
    <source>
        <strain evidence="8">16-048</strain>
        <strain evidence="11">16-048 (F4)</strain>
    </source>
</reference>